<organism evidence="1">
    <name type="scientific">Tanacetum cinerariifolium</name>
    <name type="common">Dalmatian daisy</name>
    <name type="synonym">Chrysanthemum cinerariifolium</name>
    <dbReference type="NCBI Taxonomy" id="118510"/>
    <lineage>
        <taxon>Eukaryota</taxon>
        <taxon>Viridiplantae</taxon>
        <taxon>Streptophyta</taxon>
        <taxon>Embryophyta</taxon>
        <taxon>Tracheophyta</taxon>
        <taxon>Spermatophyta</taxon>
        <taxon>Magnoliopsida</taxon>
        <taxon>eudicotyledons</taxon>
        <taxon>Gunneridae</taxon>
        <taxon>Pentapetalae</taxon>
        <taxon>asterids</taxon>
        <taxon>campanulids</taxon>
        <taxon>Asterales</taxon>
        <taxon>Asteraceae</taxon>
        <taxon>Asteroideae</taxon>
        <taxon>Anthemideae</taxon>
        <taxon>Anthemidinae</taxon>
        <taxon>Tanacetum</taxon>
    </lineage>
</organism>
<name>A0A699X5F3_TANCI</name>
<sequence>VVVVVAFAVGVARDAERVVGVLVHNLHHLLEARVRRRFQGSLIEVEVDVLRGFVQNFLLLSLNLGAAFVAGRAGA</sequence>
<dbReference type="EMBL" id="BKCJ011812902">
    <property type="protein sequence ID" value="GFD55005.1"/>
    <property type="molecule type" value="Genomic_DNA"/>
</dbReference>
<proteinExistence type="predicted"/>
<dbReference type="AlphaFoldDB" id="A0A699X5F3"/>
<feature type="non-terminal residue" evidence="1">
    <location>
        <position position="1"/>
    </location>
</feature>
<evidence type="ECO:0000313" key="1">
    <source>
        <dbReference type="EMBL" id="GFD55005.1"/>
    </source>
</evidence>
<feature type="non-terminal residue" evidence="1">
    <location>
        <position position="75"/>
    </location>
</feature>
<gene>
    <name evidence="1" type="ORF">Tci_926974</name>
</gene>
<comment type="caution">
    <text evidence="1">The sequence shown here is derived from an EMBL/GenBank/DDBJ whole genome shotgun (WGS) entry which is preliminary data.</text>
</comment>
<reference evidence="1" key="1">
    <citation type="journal article" date="2019" name="Sci. Rep.">
        <title>Draft genome of Tanacetum cinerariifolium, the natural source of mosquito coil.</title>
        <authorList>
            <person name="Yamashiro T."/>
            <person name="Shiraishi A."/>
            <person name="Satake H."/>
            <person name="Nakayama K."/>
        </authorList>
    </citation>
    <scope>NUCLEOTIDE SEQUENCE</scope>
</reference>
<accession>A0A699X5F3</accession>
<protein>
    <submittedName>
        <fullName evidence="1">Uncharacterized protein</fullName>
    </submittedName>
</protein>